<accession>A0A915JC20</accession>
<keyword evidence="1" id="KW-0812">Transmembrane</keyword>
<keyword evidence="2" id="KW-1185">Reference proteome</keyword>
<name>A0A915JC20_ROMCU</name>
<keyword evidence="1" id="KW-1133">Transmembrane helix</keyword>
<dbReference type="WBParaSite" id="nRc.2.0.1.t24048-RA">
    <property type="protein sequence ID" value="nRc.2.0.1.t24048-RA"/>
    <property type="gene ID" value="nRc.2.0.1.g24048"/>
</dbReference>
<proteinExistence type="predicted"/>
<evidence type="ECO:0000256" key="1">
    <source>
        <dbReference type="SAM" id="Phobius"/>
    </source>
</evidence>
<dbReference type="Proteomes" id="UP000887565">
    <property type="component" value="Unplaced"/>
</dbReference>
<organism evidence="2 3">
    <name type="scientific">Romanomermis culicivorax</name>
    <name type="common">Nematode worm</name>
    <dbReference type="NCBI Taxonomy" id="13658"/>
    <lineage>
        <taxon>Eukaryota</taxon>
        <taxon>Metazoa</taxon>
        <taxon>Ecdysozoa</taxon>
        <taxon>Nematoda</taxon>
        <taxon>Enoplea</taxon>
        <taxon>Dorylaimia</taxon>
        <taxon>Mermithida</taxon>
        <taxon>Mermithoidea</taxon>
        <taxon>Mermithidae</taxon>
        <taxon>Romanomermis</taxon>
    </lineage>
</organism>
<dbReference type="AlphaFoldDB" id="A0A915JC20"/>
<sequence>MMGVKNILLAAEQPKSSTKNFGGSGSSAHVSTVLPALGGGKIAKPAAITVPTATETKTAPMLLLPTSMIYSYALRPELLYKGCGNTDEKTKRRRMVDQIFRCQFHECIDQWQFGVIGAGFIVSIFKTHIAIYERIREKLRLRLSIPAGWRYSQFIAPLLGVGDIFKDLAYKIRDSGKTAYLNENSVEEFSYESKKYFWQFFKLH</sequence>
<evidence type="ECO:0000313" key="2">
    <source>
        <dbReference type="Proteomes" id="UP000887565"/>
    </source>
</evidence>
<keyword evidence="1" id="KW-0472">Membrane</keyword>
<feature type="transmembrane region" description="Helical" evidence="1">
    <location>
        <begin position="111"/>
        <end position="132"/>
    </location>
</feature>
<protein>
    <submittedName>
        <fullName evidence="3">Uncharacterized protein</fullName>
    </submittedName>
</protein>
<reference evidence="3" key="1">
    <citation type="submission" date="2022-11" db="UniProtKB">
        <authorList>
            <consortium name="WormBaseParasite"/>
        </authorList>
    </citation>
    <scope>IDENTIFICATION</scope>
</reference>
<evidence type="ECO:0000313" key="3">
    <source>
        <dbReference type="WBParaSite" id="nRc.2.0.1.t24048-RA"/>
    </source>
</evidence>